<feature type="domain" description="N-acetyltransferase" evidence="3">
    <location>
        <begin position="4"/>
        <end position="151"/>
    </location>
</feature>
<dbReference type="SUPFAM" id="SSF55729">
    <property type="entry name" value="Acyl-CoA N-acyltransferases (Nat)"/>
    <property type="match status" value="1"/>
</dbReference>
<keyword evidence="2" id="KW-0012">Acyltransferase</keyword>
<gene>
    <name evidence="4" type="ORF">SAMN04488515_0633</name>
</gene>
<dbReference type="InterPro" id="IPR016181">
    <property type="entry name" value="Acyl_CoA_acyltransferase"/>
</dbReference>
<dbReference type="CDD" id="cd04301">
    <property type="entry name" value="NAT_SF"/>
    <property type="match status" value="1"/>
</dbReference>
<dbReference type="Proteomes" id="UP000199167">
    <property type="component" value="Unassembled WGS sequence"/>
</dbReference>
<evidence type="ECO:0000256" key="1">
    <source>
        <dbReference type="ARBA" id="ARBA00022679"/>
    </source>
</evidence>
<protein>
    <submittedName>
        <fullName evidence="4">Acetyltransferase (GNAT) family protein</fullName>
    </submittedName>
</protein>
<dbReference type="EMBL" id="FOIZ01000001">
    <property type="protein sequence ID" value="SEW01045.1"/>
    <property type="molecule type" value="Genomic_DNA"/>
</dbReference>
<dbReference type="InterPro" id="IPR000182">
    <property type="entry name" value="GNAT_dom"/>
</dbReference>
<reference evidence="4 5" key="1">
    <citation type="submission" date="2016-10" db="EMBL/GenBank/DDBJ databases">
        <authorList>
            <person name="de Groot N.N."/>
        </authorList>
    </citation>
    <scope>NUCLEOTIDE SEQUENCE [LARGE SCALE GENOMIC DNA]</scope>
    <source>
        <strain evidence="4 5">DSM 17925</strain>
    </source>
</reference>
<dbReference type="STRING" id="364200.SAMN04488515_0633"/>
<dbReference type="OrthoDB" id="7651332at2"/>
<accession>A0A1I0NHY5</accession>
<evidence type="ECO:0000313" key="4">
    <source>
        <dbReference type="EMBL" id="SEW01045.1"/>
    </source>
</evidence>
<evidence type="ECO:0000256" key="2">
    <source>
        <dbReference type="ARBA" id="ARBA00023315"/>
    </source>
</evidence>
<evidence type="ECO:0000313" key="5">
    <source>
        <dbReference type="Proteomes" id="UP000199167"/>
    </source>
</evidence>
<dbReference type="AlphaFoldDB" id="A0A1I0NHY5"/>
<dbReference type="InterPro" id="IPR050832">
    <property type="entry name" value="Bact_Acetyltransf"/>
</dbReference>
<dbReference type="PANTHER" id="PTHR43877">
    <property type="entry name" value="AMINOALKYLPHOSPHONATE N-ACETYLTRANSFERASE-RELATED-RELATED"/>
    <property type="match status" value="1"/>
</dbReference>
<proteinExistence type="predicted"/>
<name>A0A1I0NHY5_9RHOB</name>
<dbReference type="GO" id="GO:0016747">
    <property type="term" value="F:acyltransferase activity, transferring groups other than amino-acyl groups"/>
    <property type="evidence" value="ECO:0007669"/>
    <property type="project" value="InterPro"/>
</dbReference>
<dbReference type="Gene3D" id="3.40.630.30">
    <property type="match status" value="1"/>
</dbReference>
<dbReference type="PROSITE" id="PS51186">
    <property type="entry name" value="GNAT"/>
    <property type="match status" value="1"/>
</dbReference>
<dbReference type="Pfam" id="PF00583">
    <property type="entry name" value="Acetyltransf_1"/>
    <property type="match status" value="1"/>
</dbReference>
<dbReference type="RefSeq" id="WP_089990157.1">
    <property type="nucleotide sequence ID" value="NZ_FOIZ01000001.1"/>
</dbReference>
<keyword evidence="5" id="KW-1185">Reference proteome</keyword>
<evidence type="ECO:0000259" key="3">
    <source>
        <dbReference type="PROSITE" id="PS51186"/>
    </source>
</evidence>
<keyword evidence="1 4" id="KW-0808">Transferase</keyword>
<organism evidence="4 5">
    <name type="scientific">Cognatiyoonia koreensis</name>
    <dbReference type="NCBI Taxonomy" id="364200"/>
    <lineage>
        <taxon>Bacteria</taxon>
        <taxon>Pseudomonadati</taxon>
        <taxon>Pseudomonadota</taxon>
        <taxon>Alphaproteobacteria</taxon>
        <taxon>Rhodobacterales</taxon>
        <taxon>Paracoccaceae</taxon>
        <taxon>Cognatiyoonia</taxon>
    </lineage>
</organism>
<sequence>MPHITTRSARRADLGELRQMITAVAAHHGDVAQIDLDHLNRDLFGSHPWVHVLVACHGTRVVGYAALCPLVKLQYCARGMDLNHLFVVDDLRRHGVGRKLIDTAIDHARARHCSYLMVGTDPDNDAAKRVYLACGFTPLAHNPDRFSRAIN</sequence>